<evidence type="ECO:0000313" key="7">
    <source>
        <dbReference type="Proteomes" id="UP000800096"/>
    </source>
</evidence>
<dbReference type="EMBL" id="ML979132">
    <property type="protein sequence ID" value="KAF1921223.1"/>
    <property type="molecule type" value="Genomic_DNA"/>
</dbReference>
<gene>
    <name evidence="6" type="ORF">BDU57DRAFT_509917</name>
</gene>
<dbReference type="PROSITE" id="PS51683">
    <property type="entry name" value="SAM_OMT_II"/>
    <property type="match status" value="1"/>
</dbReference>
<reference evidence="6" key="1">
    <citation type="journal article" date="2020" name="Stud. Mycol.">
        <title>101 Dothideomycetes genomes: a test case for predicting lifestyles and emergence of pathogens.</title>
        <authorList>
            <person name="Haridas S."/>
            <person name="Albert R."/>
            <person name="Binder M."/>
            <person name="Bloem J."/>
            <person name="Labutti K."/>
            <person name="Salamov A."/>
            <person name="Andreopoulos B."/>
            <person name="Baker S."/>
            <person name="Barry K."/>
            <person name="Bills G."/>
            <person name="Bluhm B."/>
            <person name="Cannon C."/>
            <person name="Castanera R."/>
            <person name="Culley D."/>
            <person name="Daum C."/>
            <person name="Ezra D."/>
            <person name="Gonzalez J."/>
            <person name="Henrissat B."/>
            <person name="Kuo A."/>
            <person name="Liang C."/>
            <person name="Lipzen A."/>
            <person name="Lutzoni F."/>
            <person name="Magnuson J."/>
            <person name="Mondo S."/>
            <person name="Nolan M."/>
            <person name="Ohm R."/>
            <person name="Pangilinan J."/>
            <person name="Park H.-J."/>
            <person name="Ramirez L."/>
            <person name="Alfaro M."/>
            <person name="Sun H."/>
            <person name="Tritt A."/>
            <person name="Yoshinaga Y."/>
            <person name="Zwiers L.-H."/>
            <person name="Turgeon B."/>
            <person name="Goodwin S."/>
            <person name="Spatafora J."/>
            <person name="Crous P."/>
            <person name="Grigoriev I."/>
        </authorList>
    </citation>
    <scope>NUCLEOTIDE SEQUENCE</scope>
    <source>
        <strain evidence="6">HMLAC05119</strain>
    </source>
</reference>
<evidence type="ECO:0000256" key="1">
    <source>
        <dbReference type="ARBA" id="ARBA00022603"/>
    </source>
</evidence>
<evidence type="ECO:0000256" key="3">
    <source>
        <dbReference type="ARBA" id="ARBA00022691"/>
    </source>
</evidence>
<evidence type="ECO:0000256" key="2">
    <source>
        <dbReference type="ARBA" id="ARBA00022679"/>
    </source>
</evidence>
<keyword evidence="2 6" id="KW-0808">Transferase</keyword>
<dbReference type="AlphaFoldDB" id="A0A6A5R0M1"/>
<dbReference type="InterPro" id="IPR029063">
    <property type="entry name" value="SAM-dependent_MTases_sf"/>
</dbReference>
<accession>A0A6A5R0M1</accession>
<dbReference type="PANTHER" id="PTHR43712">
    <property type="entry name" value="PUTATIVE (AFU_ORTHOLOGUE AFUA_4G14580)-RELATED"/>
    <property type="match status" value="1"/>
</dbReference>
<feature type="active site" description="Proton acceptor" evidence="4">
    <location>
        <position position="202"/>
    </location>
</feature>
<dbReference type="PIRSF" id="PIRSF005739">
    <property type="entry name" value="O-mtase"/>
    <property type="match status" value="1"/>
</dbReference>
<protein>
    <submittedName>
        <fullName evidence="6">S-adenosyl-L-methionine-dependent methyltransferase</fullName>
    </submittedName>
</protein>
<dbReference type="OrthoDB" id="1535081at2759"/>
<dbReference type="GO" id="GO:0008171">
    <property type="term" value="F:O-methyltransferase activity"/>
    <property type="evidence" value="ECO:0007669"/>
    <property type="project" value="InterPro"/>
</dbReference>
<dbReference type="GO" id="GO:0032259">
    <property type="term" value="P:methylation"/>
    <property type="evidence" value="ECO:0007669"/>
    <property type="project" value="UniProtKB-KW"/>
</dbReference>
<dbReference type="Gene3D" id="3.40.50.150">
    <property type="entry name" value="Vaccinia Virus protein VP39"/>
    <property type="match status" value="1"/>
</dbReference>
<keyword evidence="1 6" id="KW-0489">Methyltransferase</keyword>
<sequence>MRFLSCVGVFKETEVDTYDSTPLAKLYISGEPLRESIIDFSTATRTMSRLPDFFAQNGYKSPTDTLNGPFQFAEQTSMQYWDWLAQRPDYQHASNIIMGLQRRAPNKEWYYLYPIEQRFNACSPSDLLVVDIGGGLGQEIIGLKQAHPQLKGRLILEDRPNVVDAAKEKLPPGIEIVGHDFFQPHPPDVHGAKAYYMRAVLHDWPDNKARVILENITVMMTKDSVLLLEERVLPDKSVGLLEAQLDWHMMVRFSSHERTKKQWVELLESVGLELLQIWERKTQVGGGDLIEAKIRA</sequence>
<keyword evidence="3" id="KW-0949">S-adenosyl-L-methionine</keyword>
<dbReference type="Proteomes" id="UP000800096">
    <property type="component" value="Unassembled WGS sequence"/>
</dbReference>
<evidence type="ECO:0000256" key="4">
    <source>
        <dbReference type="PIRSR" id="PIRSR005739-1"/>
    </source>
</evidence>
<keyword evidence="7" id="KW-1185">Reference proteome</keyword>
<evidence type="ECO:0000313" key="6">
    <source>
        <dbReference type="EMBL" id="KAF1921223.1"/>
    </source>
</evidence>
<proteinExistence type="predicted"/>
<dbReference type="InterPro" id="IPR016461">
    <property type="entry name" value="COMT-like"/>
</dbReference>
<dbReference type="InterPro" id="IPR001077">
    <property type="entry name" value="COMT_C"/>
</dbReference>
<dbReference type="Pfam" id="PF00891">
    <property type="entry name" value="Methyltransf_2"/>
    <property type="match status" value="1"/>
</dbReference>
<dbReference type="SUPFAM" id="SSF53335">
    <property type="entry name" value="S-adenosyl-L-methionine-dependent methyltransferases"/>
    <property type="match status" value="1"/>
</dbReference>
<feature type="domain" description="O-methyltransferase C-terminal" evidence="5">
    <location>
        <begin position="129"/>
        <end position="271"/>
    </location>
</feature>
<organism evidence="6 7">
    <name type="scientific">Ampelomyces quisqualis</name>
    <name type="common">Powdery mildew agent</name>
    <dbReference type="NCBI Taxonomy" id="50730"/>
    <lineage>
        <taxon>Eukaryota</taxon>
        <taxon>Fungi</taxon>
        <taxon>Dikarya</taxon>
        <taxon>Ascomycota</taxon>
        <taxon>Pezizomycotina</taxon>
        <taxon>Dothideomycetes</taxon>
        <taxon>Pleosporomycetidae</taxon>
        <taxon>Pleosporales</taxon>
        <taxon>Pleosporineae</taxon>
        <taxon>Phaeosphaeriaceae</taxon>
        <taxon>Ampelomyces</taxon>
    </lineage>
</organism>
<dbReference type="PANTHER" id="PTHR43712:SF11">
    <property type="entry name" value="O-METHYLTRANSFERASE (AFU_ORTHOLOGUE AFUA_2G17820)-RELATED"/>
    <property type="match status" value="1"/>
</dbReference>
<name>A0A6A5R0M1_AMPQU</name>
<evidence type="ECO:0000259" key="5">
    <source>
        <dbReference type="Pfam" id="PF00891"/>
    </source>
</evidence>